<keyword evidence="1" id="KW-1133">Transmembrane helix</keyword>
<feature type="domain" description="Acyltransferase 3" evidence="2">
    <location>
        <begin position="13"/>
        <end position="335"/>
    </location>
</feature>
<keyword evidence="1" id="KW-0812">Transmembrane</keyword>
<dbReference type="PANTHER" id="PTHR23028">
    <property type="entry name" value="ACETYLTRANSFERASE"/>
    <property type="match status" value="1"/>
</dbReference>
<dbReference type="PANTHER" id="PTHR23028:SF131">
    <property type="entry name" value="BLR2367 PROTEIN"/>
    <property type="match status" value="1"/>
</dbReference>
<evidence type="ECO:0000313" key="4">
    <source>
        <dbReference type="Proteomes" id="UP000177050"/>
    </source>
</evidence>
<name>A0A1F7L0W3_9BACT</name>
<evidence type="ECO:0000259" key="2">
    <source>
        <dbReference type="Pfam" id="PF01757"/>
    </source>
</evidence>
<dbReference type="Proteomes" id="UP000177050">
    <property type="component" value="Unassembled WGS sequence"/>
</dbReference>
<gene>
    <name evidence="3" type="ORF">A3K52_03065</name>
</gene>
<feature type="transmembrane region" description="Helical" evidence="1">
    <location>
        <begin position="87"/>
        <end position="107"/>
    </location>
</feature>
<dbReference type="GO" id="GO:0016747">
    <property type="term" value="F:acyltransferase activity, transferring groups other than amino-acyl groups"/>
    <property type="evidence" value="ECO:0007669"/>
    <property type="project" value="InterPro"/>
</dbReference>
<keyword evidence="1" id="KW-0472">Membrane</keyword>
<feature type="transmembrane region" description="Helical" evidence="1">
    <location>
        <begin position="12"/>
        <end position="30"/>
    </location>
</feature>
<feature type="transmembrane region" description="Helical" evidence="1">
    <location>
        <begin position="252"/>
        <end position="272"/>
    </location>
</feature>
<feature type="transmembrane region" description="Helical" evidence="1">
    <location>
        <begin position="159"/>
        <end position="182"/>
    </location>
</feature>
<dbReference type="AlphaFoldDB" id="A0A1F7L0W3"/>
<reference evidence="3 4" key="1">
    <citation type="journal article" date="2016" name="Nat. Commun.">
        <title>Thousands of microbial genomes shed light on interconnected biogeochemical processes in an aquifer system.</title>
        <authorList>
            <person name="Anantharaman K."/>
            <person name="Brown C.T."/>
            <person name="Hug L.A."/>
            <person name="Sharon I."/>
            <person name="Castelle C.J."/>
            <person name="Probst A.J."/>
            <person name="Thomas B.C."/>
            <person name="Singh A."/>
            <person name="Wilkins M.J."/>
            <person name="Karaoz U."/>
            <person name="Brodie E.L."/>
            <person name="Williams K.H."/>
            <person name="Hubbard S.S."/>
            <person name="Banfield J.F."/>
        </authorList>
    </citation>
    <scope>NUCLEOTIDE SEQUENCE [LARGE SCALE GENOMIC DNA]</scope>
</reference>
<evidence type="ECO:0000256" key="1">
    <source>
        <dbReference type="SAM" id="Phobius"/>
    </source>
</evidence>
<evidence type="ECO:0000313" key="3">
    <source>
        <dbReference type="EMBL" id="OGK73741.1"/>
    </source>
</evidence>
<dbReference type="GO" id="GO:0016020">
    <property type="term" value="C:membrane"/>
    <property type="evidence" value="ECO:0007669"/>
    <property type="project" value="TreeGrafter"/>
</dbReference>
<dbReference type="GO" id="GO:0000271">
    <property type="term" value="P:polysaccharide biosynthetic process"/>
    <property type="evidence" value="ECO:0007669"/>
    <property type="project" value="TreeGrafter"/>
</dbReference>
<dbReference type="InterPro" id="IPR050879">
    <property type="entry name" value="Acyltransferase_3"/>
</dbReference>
<dbReference type="InterPro" id="IPR002656">
    <property type="entry name" value="Acyl_transf_3_dom"/>
</dbReference>
<feature type="transmembrane region" description="Helical" evidence="1">
    <location>
        <begin position="284"/>
        <end position="306"/>
    </location>
</feature>
<comment type="caution">
    <text evidence="3">The sequence shown here is derived from an EMBL/GenBank/DDBJ whole genome shotgun (WGS) entry which is preliminary data.</text>
</comment>
<feature type="transmembrane region" description="Helical" evidence="1">
    <location>
        <begin position="318"/>
        <end position="341"/>
    </location>
</feature>
<accession>A0A1F7L0W3</accession>
<feature type="transmembrane region" description="Helical" evidence="1">
    <location>
        <begin position="42"/>
        <end position="66"/>
    </location>
</feature>
<dbReference type="Pfam" id="PF01757">
    <property type="entry name" value="Acyl_transf_3"/>
    <property type="match status" value="1"/>
</dbReference>
<sequence>MPPPSTQKRLLVLDACRGLAAILVVVYHYISIFKENFGYNLLGGFFLFGQWGVDFFFLLSAFILAYRYSQKKFTFLDALLFLKKRFVRIYPPYWFIALVVFVIYFFLYPNLVNPLFIFSSITLYPYWPRLITPAWTITYEVLFYILFATGLIIRKKWVVIFLSCTGIGALLYHNIFIHQILLVDLPLTNGLTDFLTNYIIIEFFMGLLIFHLYKKMHNMSINFIRILLYSTLCSLIVISIIYAHYFRELNDVRRLFFIAVPISGLILSFALLESKSRIQIPQPLMSLGKASYSIFITHGVILSVQARLMKLVRAWDNISLPILLIGGIFTSITFGIGYYYFVERRLTKTV</sequence>
<organism evidence="3 4">
    <name type="scientific">Candidatus Roizmanbacteria bacterium RIFOXYD1_FULL_38_12</name>
    <dbReference type="NCBI Taxonomy" id="1802093"/>
    <lineage>
        <taxon>Bacteria</taxon>
        <taxon>Candidatus Roizmaniibacteriota</taxon>
    </lineage>
</organism>
<proteinExistence type="predicted"/>
<feature type="transmembrane region" description="Helical" evidence="1">
    <location>
        <begin position="194"/>
        <end position="214"/>
    </location>
</feature>
<dbReference type="EMBL" id="MGBR01000001">
    <property type="protein sequence ID" value="OGK73741.1"/>
    <property type="molecule type" value="Genomic_DNA"/>
</dbReference>
<feature type="transmembrane region" description="Helical" evidence="1">
    <location>
        <begin position="127"/>
        <end position="147"/>
    </location>
</feature>
<protein>
    <recommendedName>
        <fullName evidence="2">Acyltransferase 3 domain-containing protein</fullName>
    </recommendedName>
</protein>
<feature type="transmembrane region" description="Helical" evidence="1">
    <location>
        <begin position="226"/>
        <end position="246"/>
    </location>
</feature>